<evidence type="ECO:0000313" key="6">
    <source>
        <dbReference type="Proteomes" id="UP000007882"/>
    </source>
</evidence>
<accession>I0GZS2</accession>
<dbReference type="PANTHER" id="PTHR37981">
    <property type="entry name" value="LIPASE 2"/>
    <property type="match status" value="1"/>
</dbReference>
<keyword evidence="2" id="KW-1015">Disulfide bond</keyword>
<feature type="chain" id="PRO_5003628440" evidence="3">
    <location>
        <begin position="28"/>
        <end position="268"/>
    </location>
</feature>
<evidence type="ECO:0000256" key="3">
    <source>
        <dbReference type="SAM" id="SignalP"/>
    </source>
</evidence>
<dbReference type="InterPro" id="IPR036514">
    <property type="entry name" value="SGNH_hydro_sf"/>
</dbReference>
<keyword evidence="3" id="KW-0732">Signal</keyword>
<evidence type="ECO:0000259" key="4">
    <source>
        <dbReference type="Pfam" id="PF13472"/>
    </source>
</evidence>
<keyword evidence="6" id="KW-1185">Reference proteome</keyword>
<dbReference type="PANTHER" id="PTHR37981:SF1">
    <property type="entry name" value="SGNH HYDROLASE-TYPE ESTERASE DOMAIN-CONTAINING PROTEIN"/>
    <property type="match status" value="1"/>
</dbReference>
<evidence type="ECO:0000256" key="2">
    <source>
        <dbReference type="PIRSR" id="PIRSR637460-2"/>
    </source>
</evidence>
<dbReference type="GO" id="GO:0004806">
    <property type="term" value="F:triacylglycerol lipase activity"/>
    <property type="evidence" value="ECO:0007669"/>
    <property type="project" value="TreeGrafter"/>
</dbReference>
<dbReference type="KEGG" id="ams:AMIS_10390"/>
<feature type="active site" evidence="1">
    <location>
        <position position="250"/>
    </location>
</feature>
<dbReference type="PATRIC" id="fig|512565.3.peg.1045"/>
<dbReference type="eggNOG" id="COG2755">
    <property type="taxonomic scope" value="Bacteria"/>
</dbReference>
<name>I0GZS2_ACTM4</name>
<feature type="domain" description="SGNH hydrolase-type esterase" evidence="4">
    <location>
        <begin position="35"/>
        <end position="257"/>
    </location>
</feature>
<feature type="disulfide bond" evidence="2">
    <location>
        <begin position="54"/>
        <end position="82"/>
    </location>
</feature>
<dbReference type="Gene3D" id="3.40.50.1110">
    <property type="entry name" value="SGNH hydrolase"/>
    <property type="match status" value="1"/>
</dbReference>
<dbReference type="GO" id="GO:0019433">
    <property type="term" value="P:triglyceride catabolic process"/>
    <property type="evidence" value="ECO:0007669"/>
    <property type="project" value="TreeGrafter"/>
</dbReference>
<dbReference type="HOGENOM" id="CLU_038449_3_0_11"/>
<dbReference type="EMBL" id="AP012319">
    <property type="protein sequence ID" value="BAL86259.1"/>
    <property type="molecule type" value="Genomic_DNA"/>
</dbReference>
<feature type="signal peptide" evidence="3">
    <location>
        <begin position="1"/>
        <end position="27"/>
    </location>
</feature>
<proteinExistence type="predicted"/>
<keyword evidence="5" id="KW-0378">Hydrolase</keyword>
<protein>
    <submittedName>
        <fullName evidence="5">Putative GDSL-like lipase/acylhydrolase</fullName>
    </submittedName>
</protein>
<feature type="disulfide bond" evidence="2">
    <location>
        <begin position="123"/>
        <end position="131"/>
    </location>
</feature>
<evidence type="ECO:0000313" key="5">
    <source>
        <dbReference type="EMBL" id="BAL86259.1"/>
    </source>
</evidence>
<reference evidence="5 6" key="1">
    <citation type="submission" date="2012-02" db="EMBL/GenBank/DDBJ databases">
        <title>Complete genome sequence of Actinoplanes missouriensis 431 (= NBRC 102363).</title>
        <authorList>
            <person name="Ohnishi Y."/>
            <person name="Ishikawa J."/>
            <person name="Sekine M."/>
            <person name="Hosoyama A."/>
            <person name="Harada T."/>
            <person name="Narita H."/>
            <person name="Hata T."/>
            <person name="Konno Y."/>
            <person name="Tutikane K."/>
            <person name="Fujita N."/>
            <person name="Horinouchi S."/>
            <person name="Hayakawa M."/>
        </authorList>
    </citation>
    <scope>NUCLEOTIDE SEQUENCE [LARGE SCALE GENOMIC DNA]</scope>
    <source>
        <strain evidence="6">ATCC 14538 / DSM 43046 / CBS 188.64 / JCM 3121 / NBRC 102363 / NCIMB 12654 / NRRL B-3342 / UNCC 431</strain>
    </source>
</reference>
<dbReference type="STRING" id="512565.AMIS_10390"/>
<dbReference type="Pfam" id="PF13472">
    <property type="entry name" value="Lipase_GDSL_2"/>
    <property type="match status" value="1"/>
</dbReference>
<evidence type="ECO:0000256" key="1">
    <source>
        <dbReference type="PIRSR" id="PIRSR637460-1"/>
    </source>
</evidence>
<organism evidence="5 6">
    <name type="scientific">Actinoplanes missouriensis (strain ATCC 14538 / DSM 43046 / CBS 188.64 / JCM 3121 / NBRC 102363 / NCIMB 12654 / NRRL B-3342 / UNCC 431)</name>
    <dbReference type="NCBI Taxonomy" id="512565"/>
    <lineage>
        <taxon>Bacteria</taxon>
        <taxon>Bacillati</taxon>
        <taxon>Actinomycetota</taxon>
        <taxon>Actinomycetes</taxon>
        <taxon>Micromonosporales</taxon>
        <taxon>Micromonosporaceae</taxon>
        <taxon>Actinoplanes</taxon>
    </lineage>
</organism>
<feature type="disulfide bond" evidence="2">
    <location>
        <begin position="184"/>
        <end position="231"/>
    </location>
</feature>
<dbReference type="SUPFAM" id="SSF52266">
    <property type="entry name" value="SGNH hydrolase"/>
    <property type="match status" value="1"/>
</dbReference>
<dbReference type="Proteomes" id="UP000007882">
    <property type="component" value="Chromosome"/>
</dbReference>
<dbReference type="InterPro" id="IPR013830">
    <property type="entry name" value="SGNH_hydro"/>
</dbReference>
<dbReference type="RefSeq" id="WP_014441156.1">
    <property type="nucleotide sequence ID" value="NC_017093.1"/>
</dbReference>
<gene>
    <name evidence="5" type="ordered locus">AMIS_10390</name>
</gene>
<dbReference type="AlphaFoldDB" id="I0GZS2"/>
<sequence>MRRWIKALAVAGASATAVVATMSTAQAATARDYEAIGDSYASGLGSGNVVDSACLRTDASYSHFWLNRKGRASFGSVANRACSGATTAAVRTRQLGDLDANTGWVTISAGGNDVGFTSAISTCVISSEAACTTAVQSAITKANTQLPASFSQLFTSVRAKAPNARVYVLGYPRLLAAATSTVNCGTLTPAKRAVINHAADVLADVTRNSTTGRTGFTFVDSRARFAGHEACTATPWMQGLRMDEPAKSFHPNVSGHKQYADLLFSVTG</sequence>
<feature type="active site" description="Nucleophile" evidence="1">
    <location>
        <position position="39"/>
    </location>
</feature>
<dbReference type="CDD" id="cd01823">
    <property type="entry name" value="SEST_like"/>
    <property type="match status" value="1"/>
</dbReference>
<dbReference type="InterPro" id="IPR037460">
    <property type="entry name" value="SEST-like"/>
</dbReference>